<keyword evidence="2" id="KW-1185">Reference proteome</keyword>
<sequence>MSKWVLSTREKSPKVLKFENFDLQSDLKEHSYSHIQDGLGQKRKERILKNFDKFNRQSRIEVRTTNNWTAKPRTIEQKPAFGNRSDQEMHLDQHSDYDKSITEFKKLVANSVRKLHSWDKKDVIRKEQLINPLKILVTPKKKFLRKDLIKVSVMNTNKSQQTNVAKKNWESIHLVSKWQKFPKKKKKDQNNFMRTRRINNLYYTALRKKVKQSFGTQQNSRDQSVEPFPYHVSAITNRTRPCVYPSEKRDKFTKFLVQMLGSTPNKQEKKTSKNIPNSDVRKCISINRISNIIPKTPEVRQLQGKKTISKTKTNVEFPKHALNIKDSLNVTNENVTGANLYHPKITLPKPQALRQSQNAKQKVEVIAWQKEQKDDDSIITFE</sequence>
<evidence type="ECO:0000313" key="1">
    <source>
        <dbReference type="EMBL" id="CAI2369755.1"/>
    </source>
</evidence>
<comment type="caution">
    <text evidence="1">The sequence shown here is derived from an EMBL/GenBank/DDBJ whole genome shotgun (WGS) entry which is preliminary data.</text>
</comment>
<protein>
    <submittedName>
        <fullName evidence="1">Uncharacterized protein</fullName>
    </submittedName>
</protein>
<name>A0AAD1UMQ8_EUPCR</name>
<dbReference type="AlphaFoldDB" id="A0AAD1UMQ8"/>
<organism evidence="1 2">
    <name type="scientific">Euplotes crassus</name>
    <dbReference type="NCBI Taxonomy" id="5936"/>
    <lineage>
        <taxon>Eukaryota</taxon>
        <taxon>Sar</taxon>
        <taxon>Alveolata</taxon>
        <taxon>Ciliophora</taxon>
        <taxon>Intramacronucleata</taxon>
        <taxon>Spirotrichea</taxon>
        <taxon>Hypotrichia</taxon>
        <taxon>Euplotida</taxon>
        <taxon>Euplotidae</taxon>
        <taxon>Moneuplotes</taxon>
    </lineage>
</organism>
<gene>
    <name evidence="1" type="ORF">ECRASSUSDP1_LOCUS11058</name>
</gene>
<reference evidence="1" key="1">
    <citation type="submission" date="2023-07" db="EMBL/GenBank/DDBJ databases">
        <authorList>
            <consortium name="AG Swart"/>
            <person name="Singh M."/>
            <person name="Singh A."/>
            <person name="Seah K."/>
            <person name="Emmerich C."/>
        </authorList>
    </citation>
    <scope>NUCLEOTIDE SEQUENCE</scope>
    <source>
        <strain evidence="1">DP1</strain>
    </source>
</reference>
<proteinExistence type="predicted"/>
<accession>A0AAD1UMQ8</accession>
<dbReference type="EMBL" id="CAMPGE010010910">
    <property type="protein sequence ID" value="CAI2369755.1"/>
    <property type="molecule type" value="Genomic_DNA"/>
</dbReference>
<evidence type="ECO:0000313" key="2">
    <source>
        <dbReference type="Proteomes" id="UP001295684"/>
    </source>
</evidence>
<dbReference type="Proteomes" id="UP001295684">
    <property type="component" value="Unassembled WGS sequence"/>
</dbReference>